<dbReference type="RefSeq" id="WP_021695526.1">
    <property type="nucleotide sequence ID" value="NZ_BATB01000089.1"/>
</dbReference>
<feature type="domain" description="Tripartite ATP-independent periplasmic transporters DctQ component" evidence="10">
    <location>
        <begin position="35"/>
        <end position="161"/>
    </location>
</feature>
<dbReference type="AlphaFoldDB" id="U3ARS0"/>
<name>U3ARS0_9RHOB</name>
<dbReference type="PANTHER" id="PTHR35011:SF11">
    <property type="entry name" value="TRAP TRANSPORTER SMALL PERMEASE PROTEIN"/>
    <property type="match status" value="1"/>
</dbReference>
<dbReference type="Pfam" id="PF04290">
    <property type="entry name" value="DctQ"/>
    <property type="match status" value="1"/>
</dbReference>
<dbReference type="eggNOG" id="COG3090">
    <property type="taxonomic scope" value="Bacteria"/>
</dbReference>
<comment type="similarity">
    <text evidence="8 9">Belongs to the TRAP transporter small permease family.</text>
</comment>
<evidence type="ECO:0000256" key="6">
    <source>
        <dbReference type="ARBA" id="ARBA00022989"/>
    </source>
</evidence>
<dbReference type="GO" id="GO:0015740">
    <property type="term" value="P:C4-dicarboxylate transport"/>
    <property type="evidence" value="ECO:0007669"/>
    <property type="project" value="TreeGrafter"/>
</dbReference>
<evidence type="ECO:0000256" key="3">
    <source>
        <dbReference type="ARBA" id="ARBA00022475"/>
    </source>
</evidence>
<evidence type="ECO:0000256" key="9">
    <source>
        <dbReference type="RuleBase" id="RU369079"/>
    </source>
</evidence>
<evidence type="ECO:0000313" key="12">
    <source>
        <dbReference type="Proteomes" id="UP000016566"/>
    </source>
</evidence>
<accession>U3ARS0</accession>
<dbReference type="GO" id="GO:0005886">
    <property type="term" value="C:plasma membrane"/>
    <property type="evidence" value="ECO:0007669"/>
    <property type="project" value="UniProtKB-SubCell"/>
</dbReference>
<dbReference type="OrthoDB" id="4964541at2"/>
<comment type="subcellular location">
    <subcellularLocation>
        <location evidence="1 9">Cell inner membrane</location>
        <topology evidence="1 9">Multi-pass membrane protein</topology>
    </subcellularLocation>
</comment>
<dbReference type="GO" id="GO:0022857">
    <property type="term" value="F:transmembrane transporter activity"/>
    <property type="evidence" value="ECO:0007669"/>
    <property type="project" value="UniProtKB-UniRule"/>
</dbReference>
<dbReference type="InterPro" id="IPR007387">
    <property type="entry name" value="TRAP_DctQ"/>
</dbReference>
<evidence type="ECO:0000256" key="1">
    <source>
        <dbReference type="ARBA" id="ARBA00004429"/>
    </source>
</evidence>
<keyword evidence="3" id="KW-1003">Cell membrane</keyword>
<dbReference type="EMBL" id="BATB01000089">
    <property type="protein sequence ID" value="GAD57428.1"/>
    <property type="molecule type" value="Genomic_DNA"/>
</dbReference>
<evidence type="ECO:0000256" key="7">
    <source>
        <dbReference type="ARBA" id="ARBA00023136"/>
    </source>
</evidence>
<gene>
    <name evidence="11" type="ORF">MBELCI_3480</name>
</gene>
<feature type="transmembrane region" description="Helical" evidence="9">
    <location>
        <begin position="21"/>
        <end position="42"/>
    </location>
</feature>
<dbReference type="Proteomes" id="UP000016566">
    <property type="component" value="Unassembled WGS sequence"/>
</dbReference>
<feature type="transmembrane region" description="Helical" evidence="9">
    <location>
        <begin position="136"/>
        <end position="155"/>
    </location>
</feature>
<feature type="transmembrane region" description="Helical" evidence="9">
    <location>
        <begin position="96"/>
        <end position="116"/>
    </location>
</feature>
<sequence>MTAPNRLTAGLDVVLRLLRNACLVVASICLVVLIASFGWLVFGRYVLNATPTWVEQLSLLLVGYITFLGAAAGVHDDGHLGVSFLRDGFGPRVSSVLRSVSDLIMTGFGLVMFTASTELVRFGWSSQLPMLNLPEGMRAIPAATCGLLVALFCGVRALRRMLGDAPATDAFLLENL</sequence>
<dbReference type="PANTHER" id="PTHR35011">
    <property type="entry name" value="2,3-DIKETO-L-GULONATE TRAP TRANSPORTER SMALL PERMEASE PROTEIN YIAM"/>
    <property type="match status" value="1"/>
</dbReference>
<protein>
    <recommendedName>
        <fullName evidence="9">TRAP transporter small permease protein</fullName>
    </recommendedName>
</protein>
<keyword evidence="4 9" id="KW-0997">Cell inner membrane</keyword>
<organism evidence="11 12">
    <name type="scientific">Limimaricola cinnabarinus LL-001</name>
    <dbReference type="NCBI Taxonomy" id="1337093"/>
    <lineage>
        <taxon>Bacteria</taxon>
        <taxon>Pseudomonadati</taxon>
        <taxon>Pseudomonadota</taxon>
        <taxon>Alphaproteobacteria</taxon>
        <taxon>Rhodobacterales</taxon>
        <taxon>Paracoccaceae</taxon>
        <taxon>Limimaricola</taxon>
    </lineage>
</organism>
<dbReference type="STRING" id="1337093.MBELCI_3480"/>
<evidence type="ECO:0000259" key="10">
    <source>
        <dbReference type="Pfam" id="PF04290"/>
    </source>
</evidence>
<evidence type="ECO:0000313" key="11">
    <source>
        <dbReference type="EMBL" id="GAD57428.1"/>
    </source>
</evidence>
<evidence type="ECO:0000256" key="4">
    <source>
        <dbReference type="ARBA" id="ARBA00022519"/>
    </source>
</evidence>
<evidence type="ECO:0000256" key="5">
    <source>
        <dbReference type="ARBA" id="ARBA00022692"/>
    </source>
</evidence>
<reference evidence="11" key="1">
    <citation type="journal article" date="2013" name="Genome Announc.">
        <title>Draft Genome Sequence of Loktanella cinnabarina LL-001T, Isolated from Deep-Sea Floor Sediment.</title>
        <authorList>
            <person name="Nishi S."/>
            <person name="Tsubouchi T."/>
            <person name="Takaki Y."/>
            <person name="Koyanagi R."/>
            <person name="Satoh N."/>
            <person name="Maruyama T."/>
            <person name="Hatada Y."/>
        </authorList>
    </citation>
    <scope>NUCLEOTIDE SEQUENCE [LARGE SCALE GENOMIC DNA]</scope>
    <source>
        <strain evidence="11">LL-001</strain>
    </source>
</reference>
<evidence type="ECO:0000256" key="2">
    <source>
        <dbReference type="ARBA" id="ARBA00022448"/>
    </source>
</evidence>
<dbReference type="InterPro" id="IPR055348">
    <property type="entry name" value="DctQ"/>
</dbReference>
<comment type="function">
    <text evidence="9">Part of the tripartite ATP-independent periplasmic (TRAP) transport system.</text>
</comment>
<feature type="transmembrane region" description="Helical" evidence="9">
    <location>
        <begin position="57"/>
        <end position="75"/>
    </location>
</feature>
<evidence type="ECO:0000256" key="8">
    <source>
        <dbReference type="ARBA" id="ARBA00038436"/>
    </source>
</evidence>
<keyword evidence="6 9" id="KW-1133">Transmembrane helix</keyword>
<comment type="subunit">
    <text evidence="9">The complex comprises the extracytoplasmic solute receptor protein and the two transmembrane proteins.</text>
</comment>
<keyword evidence="12" id="KW-1185">Reference proteome</keyword>
<keyword evidence="2 9" id="KW-0813">Transport</keyword>
<proteinExistence type="inferred from homology"/>
<keyword evidence="7 9" id="KW-0472">Membrane</keyword>
<comment type="caution">
    <text evidence="11">The sequence shown here is derived from an EMBL/GenBank/DDBJ whole genome shotgun (WGS) entry which is preliminary data.</text>
</comment>
<keyword evidence="5 9" id="KW-0812">Transmembrane</keyword>